<reference evidence="1 2" key="1">
    <citation type="submission" date="2017-08" db="EMBL/GenBank/DDBJ databases">
        <title>Infants hospitalized years apart are colonized by the same room-sourced microbial strains.</title>
        <authorList>
            <person name="Brooks B."/>
            <person name="Olm M.R."/>
            <person name="Firek B.A."/>
            <person name="Baker R."/>
            <person name="Thomas B.C."/>
            <person name="Morowitz M.J."/>
            <person name="Banfield J.F."/>
        </authorList>
    </citation>
    <scope>NUCLEOTIDE SEQUENCE [LARGE SCALE GENOMIC DNA]</scope>
    <source>
        <strain evidence="1">S2_005_003_R2_42</strain>
    </source>
</reference>
<dbReference type="EMBL" id="QFPO01000012">
    <property type="protein sequence ID" value="PZQ12491.1"/>
    <property type="molecule type" value="Genomic_DNA"/>
</dbReference>
<sequence>MSDTAPLHCTAALAIECELAGAPPRPTLDRAQAERYGDALAADLLRLFPEVAELDLVCAGALYDQAQLLRPGWPLHAALAGLDARFGSRERSARVLAIGAHEGHFPDAALDPDPRLYGSAMLVMPWLLRGDAERIATTGSLLERELLDRGMAGADFALNLRELLGVPIRHVRHLTAFDLCALACAQYEHAGLGALWQIVETALLAPGREQTVDLADGGRLHWRGDHVEAEDLRDPRRLAQCAAILGAHGLELRDA</sequence>
<dbReference type="Proteomes" id="UP000249046">
    <property type="component" value="Unassembled WGS sequence"/>
</dbReference>
<accession>A0A2W5K6M8</accession>
<evidence type="ECO:0000313" key="2">
    <source>
        <dbReference type="Proteomes" id="UP000249046"/>
    </source>
</evidence>
<protein>
    <submittedName>
        <fullName evidence="1">Uncharacterized protein</fullName>
    </submittedName>
</protein>
<evidence type="ECO:0000313" key="1">
    <source>
        <dbReference type="EMBL" id="PZQ12491.1"/>
    </source>
</evidence>
<comment type="caution">
    <text evidence="1">The sequence shown here is derived from an EMBL/GenBank/DDBJ whole genome shotgun (WGS) entry which is preliminary data.</text>
</comment>
<dbReference type="AlphaFoldDB" id="A0A2W5K6M8"/>
<gene>
    <name evidence="1" type="ORF">DI564_12650</name>
</gene>
<name>A0A2W5K6M8_9GAMM</name>
<organism evidence="1 2">
    <name type="scientific">Rhodanobacter denitrificans</name>
    <dbReference type="NCBI Taxonomy" id="666685"/>
    <lineage>
        <taxon>Bacteria</taxon>
        <taxon>Pseudomonadati</taxon>
        <taxon>Pseudomonadota</taxon>
        <taxon>Gammaproteobacteria</taxon>
        <taxon>Lysobacterales</taxon>
        <taxon>Rhodanobacteraceae</taxon>
        <taxon>Rhodanobacter</taxon>
    </lineage>
</organism>
<proteinExistence type="predicted"/>